<dbReference type="Proteomes" id="UP000249757">
    <property type="component" value="Unassembled WGS sequence"/>
</dbReference>
<name>A0A2W1HWQ4_9PLEO</name>
<proteinExistence type="predicted"/>
<keyword evidence="2" id="KW-1185">Reference proteome</keyword>
<dbReference type="AlphaFoldDB" id="A0A2W1HWQ4"/>
<reference evidence="2" key="1">
    <citation type="journal article" date="2022" name="Microb. Genom.">
        <title>A global pangenome for the wheat fungal pathogen Pyrenophora tritici-repentis and prediction of effector protein structural homology.</title>
        <authorList>
            <person name="Moolhuijzen P.M."/>
            <person name="See P.T."/>
            <person name="Shi G."/>
            <person name="Powell H.R."/>
            <person name="Cockram J."/>
            <person name="Jorgensen L.N."/>
            <person name="Benslimane H."/>
            <person name="Strelkov S.E."/>
            <person name="Turner J."/>
            <person name="Liu Z."/>
            <person name="Moffat C.S."/>
        </authorList>
    </citation>
    <scope>NUCLEOTIDE SEQUENCE [LARGE SCALE GENOMIC DNA]</scope>
</reference>
<evidence type="ECO:0000313" key="1">
    <source>
        <dbReference type="EMBL" id="KAI1515609.1"/>
    </source>
</evidence>
<gene>
    <name evidence="1" type="ORF">Ptr86124_005610</name>
</gene>
<comment type="caution">
    <text evidence="1">The sequence shown here is derived from an EMBL/GenBank/DDBJ whole genome shotgun (WGS) entry which is preliminary data.</text>
</comment>
<protein>
    <submittedName>
        <fullName evidence="1">Uncharacterized protein</fullName>
    </submittedName>
</protein>
<dbReference type="PANTHER" id="PTHR38790:SF4">
    <property type="entry name" value="2EXR DOMAIN-CONTAINING PROTEIN"/>
    <property type="match status" value="1"/>
</dbReference>
<sequence>MSEPKHGALESSTRLDIITAANARDSPLLRLPAELRNRVYDYVFDPIRYKTFCSLYYGLEHPRLIDCNCLRQRILIPATCRQLYAETAALPLRTVVLDFPHRFPGVMWTITLPSAIKKAVKEIVFRIAMSQYPVAFFDYFELLRVAEHLPNLTCVYLRIVEFDSESAFDSLSEESIAWVVTELQSSLEKAHGKEVKIIREQGPIQTVH</sequence>
<dbReference type="OrthoDB" id="3645052at2759"/>
<organism evidence="1 2">
    <name type="scientific">Pyrenophora tritici-repentis</name>
    <dbReference type="NCBI Taxonomy" id="45151"/>
    <lineage>
        <taxon>Eukaryota</taxon>
        <taxon>Fungi</taxon>
        <taxon>Dikarya</taxon>
        <taxon>Ascomycota</taxon>
        <taxon>Pezizomycotina</taxon>
        <taxon>Dothideomycetes</taxon>
        <taxon>Pleosporomycetidae</taxon>
        <taxon>Pleosporales</taxon>
        <taxon>Pleosporineae</taxon>
        <taxon>Pleosporaceae</taxon>
        <taxon>Pyrenophora</taxon>
    </lineage>
</organism>
<dbReference type="PANTHER" id="PTHR38790">
    <property type="entry name" value="2EXR DOMAIN-CONTAINING PROTEIN-RELATED"/>
    <property type="match status" value="1"/>
</dbReference>
<evidence type="ECO:0000313" key="2">
    <source>
        <dbReference type="Proteomes" id="UP000249757"/>
    </source>
</evidence>
<dbReference type="EMBL" id="NRDI02000006">
    <property type="protein sequence ID" value="KAI1515609.1"/>
    <property type="molecule type" value="Genomic_DNA"/>
</dbReference>
<accession>A0A2W1HWQ4</accession>